<accession>A0A1V4JIR0</accession>
<name>A0A1V4JIR0_PATFA</name>
<dbReference type="Proteomes" id="UP000190648">
    <property type="component" value="Unassembled WGS sequence"/>
</dbReference>
<evidence type="ECO:0000313" key="2">
    <source>
        <dbReference type="Proteomes" id="UP000190648"/>
    </source>
</evidence>
<organism evidence="1 2">
    <name type="scientific">Patagioenas fasciata monilis</name>
    <dbReference type="NCBI Taxonomy" id="372326"/>
    <lineage>
        <taxon>Eukaryota</taxon>
        <taxon>Metazoa</taxon>
        <taxon>Chordata</taxon>
        <taxon>Craniata</taxon>
        <taxon>Vertebrata</taxon>
        <taxon>Euteleostomi</taxon>
        <taxon>Archelosauria</taxon>
        <taxon>Archosauria</taxon>
        <taxon>Dinosauria</taxon>
        <taxon>Saurischia</taxon>
        <taxon>Theropoda</taxon>
        <taxon>Coelurosauria</taxon>
        <taxon>Aves</taxon>
        <taxon>Neognathae</taxon>
        <taxon>Neoaves</taxon>
        <taxon>Columbimorphae</taxon>
        <taxon>Columbiformes</taxon>
        <taxon>Columbidae</taxon>
        <taxon>Patagioenas</taxon>
    </lineage>
</organism>
<evidence type="ECO:0000313" key="1">
    <source>
        <dbReference type="EMBL" id="OPJ72050.1"/>
    </source>
</evidence>
<dbReference type="AlphaFoldDB" id="A0A1V4JIR0"/>
<protein>
    <submittedName>
        <fullName evidence="1">Uncharacterized protein</fullName>
    </submittedName>
</protein>
<proteinExistence type="predicted"/>
<sequence length="77" mass="8462">MSANSMEVLDDAADLPAICFIFLTKGFIKEVPSIAFPVPALNRCHRDSLRENSTLAGYLVSQHLWSSVQALDHSSLD</sequence>
<gene>
    <name evidence="1" type="ORF">AV530_009366</name>
</gene>
<comment type="caution">
    <text evidence="1">The sequence shown here is derived from an EMBL/GenBank/DDBJ whole genome shotgun (WGS) entry which is preliminary data.</text>
</comment>
<reference evidence="1 2" key="1">
    <citation type="submission" date="2016-02" db="EMBL/GenBank/DDBJ databases">
        <title>Band-tailed pigeon sequencing and assembly.</title>
        <authorList>
            <person name="Soares A.E."/>
            <person name="Novak B.J."/>
            <person name="Rice E.S."/>
            <person name="O'Connell B."/>
            <person name="Chang D."/>
            <person name="Weber S."/>
            <person name="Shapiro B."/>
        </authorList>
    </citation>
    <scope>NUCLEOTIDE SEQUENCE [LARGE SCALE GENOMIC DNA]</scope>
    <source>
        <strain evidence="1">BTP2013</strain>
        <tissue evidence="1">Blood</tissue>
    </source>
</reference>
<dbReference type="EMBL" id="LSYS01007300">
    <property type="protein sequence ID" value="OPJ72050.1"/>
    <property type="molecule type" value="Genomic_DNA"/>
</dbReference>
<keyword evidence="2" id="KW-1185">Reference proteome</keyword>